<dbReference type="PRINTS" id="PR00723">
    <property type="entry name" value="SUBTILISIN"/>
</dbReference>
<evidence type="ECO:0000313" key="19">
    <source>
        <dbReference type="Proteomes" id="UP000594262"/>
    </source>
</evidence>
<keyword evidence="4 16" id="KW-0812">Transmembrane</keyword>
<dbReference type="GO" id="GO:0005802">
    <property type="term" value="C:trans-Golgi network"/>
    <property type="evidence" value="ECO:0007669"/>
    <property type="project" value="TreeGrafter"/>
</dbReference>
<keyword evidence="7 13" id="KW-0720">Serine protease</keyword>
<dbReference type="PROSITE" id="PS51892">
    <property type="entry name" value="SUBTILASE"/>
    <property type="match status" value="1"/>
</dbReference>
<dbReference type="Gene3D" id="3.30.70.850">
    <property type="entry name" value="Peptidase S8, pro-domain"/>
    <property type="match status" value="1"/>
</dbReference>
<dbReference type="Pfam" id="PF00082">
    <property type="entry name" value="Peptidase_S8"/>
    <property type="match status" value="1"/>
</dbReference>
<dbReference type="EnsemblMetazoa" id="CLYHEMT016620.1">
    <property type="protein sequence ID" value="CLYHEMP016620.1"/>
    <property type="gene ID" value="CLYHEMG016620"/>
</dbReference>
<feature type="active site" description="Charge relay system" evidence="12 13">
    <location>
        <position position="304"/>
    </location>
</feature>
<dbReference type="CDD" id="cd04059">
    <property type="entry name" value="Peptidases_S8_Protein_convertases_Kexins_Furin-like"/>
    <property type="match status" value="1"/>
</dbReference>
<keyword evidence="10" id="KW-0865">Zymogen</keyword>
<dbReference type="GO" id="GO:0016485">
    <property type="term" value="P:protein processing"/>
    <property type="evidence" value="ECO:0007669"/>
    <property type="project" value="TreeGrafter"/>
</dbReference>
<dbReference type="GO" id="GO:0004252">
    <property type="term" value="F:serine-type endopeptidase activity"/>
    <property type="evidence" value="ECO:0007669"/>
    <property type="project" value="UniProtKB-UniRule"/>
</dbReference>
<protein>
    <recommendedName>
        <fullName evidence="17">P/Homo B domain-containing protein</fullName>
    </recommendedName>
</protein>
<dbReference type="FunFam" id="2.60.120.260:FF:000026">
    <property type="entry name" value="proprotein convertase subtilisin/kexin type 7"/>
    <property type="match status" value="1"/>
</dbReference>
<dbReference type="SUPFAM" id="SSF54897">
    <property type="entry name" value="Protease propeptides/inhibitors"/>
    <property type="match status" value="1"/>
</dbReference>
<feature type="active site" description="Charge relay system" evidence="12 13">
    <location>
        <position position="481"/>
    </location>
</feature>
<dbReference type="PROSITE" id="PS00136">
    <property type="entry name" value="SUBTILASE_ASP"/>
    <property type="match status" value="1"/>
</dbReference>
<dbReference type="InterPro" id="IPR008979">
    <property type="entry name" value="Galactose-bd-like_sf"/>
</dbReference>
<evidence type="ECO:0000256" key="4">
    <source>
        <dbReference type="ARBA" id="ARBA00022692"/>
    </source>
</evidence>
<organism evidence="18 19">
    <name type="scientific">Clytia hemisphaerica</name>
    <dbReference type="NCBI Taxonomy" id="252671"/>
    <lineage>
        <taxon>Eukaryota</taxon>
        <taxon>Metazoa</taxon>
        <taxon>Cnidaria</taxon>
        <taxon>Hydrozoa</taxon>
        <taxon>Hydroidolina</taxon>
        <taxon>Leptothecata</taxon>
        <taxon>Obeliida</taxon>
        <taxon>Clytiidae</taxon>
        <taxon>Clytia</taxon>
    </lineage>
</organism>
<dbReference type="PANTHER" id="PTHR42884:SF28">
    <property type="entry name" value="PROPROTEIN CONVERTASE SUBTILISIN_KEXIN TYPE 7"/>
    <property type="match status" value="1"/>
</dbReference>
<evidence type="ECO:0000256" key="11">
    <source>
        <dbReference type="ARBA" id="ARBA00023180"/>
    </source>
</evidence>
<feature type="active site" description="Charge relay system" evidence="12 13">
    <location>
        <position position="263"/>
    </location>
</feature>
<dbReference type="InterPro" id="IPR015500">
    <property type="entry name" value="Peptidase_S8_subtilisin-rel"/>
</dbReference>
<evidence type="ECO:0000256" key="3">
    <source>
        <dbReference type="ARBA" id="ARBA00022685"/>
    </source>
</evidence>
<evidence type="ECO:0000256" key="13">
    <source>
        <dbReference type="PROSITE-ProRule" id="PRU01240"/>
    </source>
</evidence>
<name>A0A7M5X400_9CNID</name>
<dbReference type="Pfam" id="PF01483">
    <property type="entry name" value="P_proprotein"/>
    <property type="match status" value="1"/>
</dbReference>
<dbReference type="SUPFAM" id="SSF49785">
    <property type="entry name" value="Galactose-binding domain-like"/>
    <property type="match status" value="1"/>
</dbReference>
<evidence type="ECO:0000256" key="5">
    <source>
        <dbReference type="ARBA" id="ARBA00022729"/>
    </source>
</evidence>
<feature type="region of interest" description="Disordered" evidence="15">
    <location>
        <begin position="902"/>
        <end position="927"/>
    </location>
</feature>
<comment type="similarity">
    <text evidence="13 14">Belongs to the peptidase S8 family.</text>
</comment>
<dbReference type="Gene3D" id="2.60.120.260">
    <property type="entry name" value="Galactose-binding domain-like"/>
    <property type="match status" value="1"/>
</dbReference>
<dbReference type="GO" id="GO:0000139">
    <property type="term" value="C:Golgi membrane"/>
    <property type="evidence" value="ECO:0007669"/>
    <property type="project" value="TreeGrafter"/>
</dbReference>
<feature type="transmembrane region" description="Helical" evidence="16">
    <location>
        <begin position="736"/>
        <end position="755"/>
    </location>
</feature>
<evidence type="ECO:0000313" key="18">
    <source>
        <dbReference type="EnsemblMetazoa" id="CLYHEMP016620.1"/>
    </source>
</evidence>
<dbReference type="PANTHER" id="PTHR42884">
    <property type="entry name" value="PROPROTEIN CONVERTASE SUBTILISIN/KEXIN-RELATED"/>
    <property type="match status" value="1"/>
</dbReference>
<evidence type="ECO:0000256" key="6">
    <source>
        <dbReference type="ARBA" id="ARBA00022801"/>
    </source>
</evidence>
<evidence type="ECO:0000256" key="8">
    <source>
        <dbReference type="ARBA" id="ARBA00022989"/>
    </source>
</evidence>
<evidence type="ECO:0000256" key="1">
    <source>
        <dbReference type="ARBA" id="ARBA00004370"/>
    </source>
</evidence>
<feature type="transmembrane region" description="Helical" evidence="16">
    <location>
        <begin position="23"/>
        <end position="41"/>
    </location>
</feature>
<dbReference type="InterPro" id="IPR000209">
    <property type="entry name" value="Peptidase_S8/S53_dom"/>
</dbReference>
<keyword evidence="11" id="KW-0325">Glycoprotein</keyword>
<dbReference type="RefSeq" id="XP_066929488.1">
    <property type="nucleotide sequence ID" value="XM_067073387.1"/>
</dbReference>
<dbReference type="PROSITE" id="PS51829">
    <property type="entry name" value="P_HOMO_B"/>
    <property type="match status" value="1"/>
</dbReference>
<evidence type="ECO:0000256" key="9">
    <source>
        <dbReference type="ARBA" id="ARBA00023136"/>
    </source>
</evidence>
<dbReference type="Pfam" id="PF16470">
    <property type="entry name" value="S8_pro-domain"/>
    <property type="match status" value="1"/>
</dbReference>
<dbReference type="Gene3D" id="3.40.50.200">
    <property type="entry name" value="Peptidase S8/S53 domain"/>
    <property type="match status" value="1"/>
</dbReference>
<evidence type="ECO:0000256" key="7">
    <source>
        <dbReference type="ARBA" id="ARBA00022825"/>
    </source>
</evidence>
<dbReference type="InterPro" id="IPR023827">
    <property type="entry name" value="Peptidase_S8_Asp-AS"/>
</dbReference>
<evidence type="ECO:0000256" key="10">
    <source>
        <dbReference type="ARBA" id="ARBA00023145"/>
    </source>
</evidence>
<dbReference type="InterPro" id="IPR023828">
    <property type="entry name" value="Peptidase_S8_Ser-AS"/>
</dbReference>
<keyword evidence="9 16" id="KW-0472">Membrane</keyword>
<sequence length="927" mass="104476">MFYETQCDGCCRNYASYLRPKYAVLRTAILALAFSLFIGSLRGEKVSTLAQNITTTKDLYHKNDNFRSRRELYDEDGKNFENISVTNLNIENTEQRSNSLSNNHRKSVYERLLNSETPNNEPIIEFSSSWAVRLPPHLHDDGLKIVSNIADELSLRLHGNIGHLKGHYLLVHDAFYNHKYRVNETLNNIHRKVNEKLKYHPYVEWFEHEKVLQRKKRSLEFKDEFFPSQWHLDNLKFVGHDINVTGVWERNITGKGVTVSVIDDGVEWTNPDILDNYSSEGSWDLNSNDADPMPRLDDAGLNHHGTRCAGEIAAVANENCAVGVAFGAKVSGIRILDGPMTDSLEAMAFNTKSEINDIYSCSWGPDDNGRTVDGPHQLAQAALARGVLEGRKGFGSIFVVASGNGGHFKDNCNFDGYANSIFTVTIGAVDELGQMPYYAEQCAAMLAVTYSSGQGRQRNIVTTDWRLGSGTGCTDKHTGTSAAAPLAAGMFALMLEARSCLTWRDVQHIIVYTARRVDVEPDEWQVNSAGFSHSHKHGFGLLDSWALVTASRVWSSVPYLTSWKSRLMKPDEKIPSNGYNLTKKMHVHPKILREVTTLEHVTLTVSIQHHNRGSLIIQLVSPSGVVSRLASLRQYDKSREGFHDWTFSTVRYWGEEPHGEWKLLIQDESTNVNRHGTLVSWRITFYGSSLTPQEIRERKRLVQRASSGDVLDEEGPPCPLPPVTEIRKEVLSSRTLKIIALFGGFFFLTGVYFVLETLCGHGHANSEERQENKSLLVTPSKLDSNETQCTIDISSPEGMDSFVSTANLTKEDEQRLSNIIEFGTSRPTTPTFSATLSFMDSGSLEILNITNPVCTPDESVRIKEFEDRMHSALEESIKLQQVQMKHIDHLQRQCQNFFDEHTTSTAHEQPQKKKKKLKGILKKTKKY</sequence>
<accession>A0A7M5X400</accession>
<dbReference type="PROSITE" id="PS00138">
    <property type="entry name" value="SUBTILASE_SER"/>
    <property type="match status" value="1"/>
</dbReference>
<dbReference type="InterPro" id="IPR022398">
    <property type="entry name" value="Peptidase_S8_His-AS"/>
</dbReference>
<dbReference type="InterPro" id="IPR038466">
    <property type="entry name" value="S8_pro-domain_sf"/>
</dbReference>
<feature type="compositionally biased region" description="Basic residues" evidence="15">
    <location>
        <begin position="912"/>
        <end position="927"/>
    </location>
</feature>
<evidence type="ECO:0000256" key="12">
    <source>
        <dbReference type="PIRSR" id="PIRSR615500-1"/>
    </source>
</evidence>
<reference evidence="18" key="1">
    <citation type="submission" date="2021-01" db="UniProtKB">
        <authorList>
            <consortium name="EnsemblMetazoa"/>
        </authorList>
    </citation>
    <scope>IDENTIFICATION</scope>
</reference>
<evidence type="ECO:0000256" key="2">
    <source>
        <dbReference type="ARBA" id="ARBA00022670"/>
    </source>
</evidence>
<dbReference type="SUPFAM" id="SSF52743">
    <property type="entry name" value="Subtilisin-like"/>
    <property type="match status" value="1"/>
</dbReference>
<proteinExistence type="inferred from homology"/>
<comment type="subcellular location">
    <subcellularLocation>
        <location evidence="1">Membrane</location>
    </subcellularLocation>
</comment>
<dbReference type="OrthoDB" id="300641at2759"/>
<dbReference type="GeneID" id="136817041"/>
<dbReference type="InterPro" id="IPR036852">
    <property type="entry name" value="Peptidase_S8/S53_dom_sf"/>
</dbReference>
<dbReference type="PROSITE" id="PS00137">
    <property type="entry name" value="SUBTILASE_HIS"/>
    <property type="match status" value="1"/>
</dbReference>
<dbReference type="InterPro" id="IPR032815">
    <property type="entry name" value="S8_pro-domain"/>
</dbReference>
<dbReference type="Proteomes" id="UP000594262">
    <property type="component" value="Unplaced"/>
</dbReference>
<keyword evidence="8 16" id="KW-1133">Transmembrane helix</keyword>
<evidence type="ECO:0000256" key="15">
    <source>
        <dbReference type="SAM" id="MobiDB-lite"/>
    </source>
</evidence>
<keyword evidence="3" id="KW-0165">Cleavage on pair of basic residues</keyword>
<evidence type="ECO:0000256" key="16">
    <source>
        <dbReference type="SAM" id="Phobius"/>
    </source>
</evidence>
<evidence type="ECO:0000259" key="17">
    <source>
        <dbReference type="PROSITE" id="PS51829"/>
    </source>
</evidence>
<evidence type="ECO:0000256" key="14">
    <source>
        <dbReference type="RuleBase" id="RU003355"/>
    </source>
</evidence>
<dbReference type="AlphaFoldDB" id="A0A7M5X400"/>
<dbReference type="FunFam" id="3.40.50.200:FF:000005">
    <property type="entry name" value="Proprotein convertase subtilisin/kexin type 7"/>
    <property type="match status" value="1"/>
</dbReference>
<dbReference type="InterPro" id="IPR002884">
    <property type="entry name" value="P_dom"/>
</dbReference>
<feature type="domain" description="P/Homo B" evidence="17">
    <location>
        <begin position="556"/>
        <end position="691"/>
    </location>
</feature>
<keyword evidence="19" id="KW-1185">Reference proteome</keyword>
<keyword evidence="5" id="KW-0732">Signal</keyword>
<keyword evidence="2 13" id="KW-0645">Protease</keyword>
<dbReference type="InterPro" id="IPR034182">
    <property type="entry name" value="Kexin/furin"/>
</dbReference>
<keyword evidence="6 13" id="KW-0378">Hydrolase</keyword>